<dbReference type="RefSeq" id="WP_194312244.1">
    <property type="nucleotide sequence ID" value="NZ_JADHEC010000021.1"/>
</dbReference>
<dbReference type="Proteomes" id="UP000646211">
    <property type="component" value="Unassembled WGS sequence"/>
</dbReference>
<reference evidence="2" key="1">
    <citation type="submission" date="2020-11" db="EMBL/GenBank/DDBJ databases">
        <title>Genome of Flavobacterium soyangense.</title>
        <authorList>
            <person name="Liu Q."/>
            <person name="Xin Y.-H."/>
        </authorList>
    </citation>
    <scope>NUCLEOTIDE SEQUENCE</scope>
    <source>
        <strain evidence="2">CGMCC 1.13493</strain>
    </source>
</reference>
<organism evidence="2 3">
    <name type="scientific">Flavobacterium soyangense</name>
    <dbReference type="NCBI Taxonomy" id="2023265"/>
    <lineage>
        <taxon>Bacteria</taxon>
        <taxon>Pseudomonadati</taxon>
        <taxon>Bacteroidota</taxon>
        <taxon>Flavobacteriia</taxon>
        <taxon>Flavobacteriales</taxon>
        <taxon>Flavobacteriaceae</taxon>
        <taxon>Flavobacterium</taxon>
    </lineage>
</organism>
<protein>
    <submittedName>
        <fullName evidence="2">NmrA family NAD(P)-binding protein</fullName>
    </submittedName>
</protein>
<dbReference type="InterPro" id="IPR051604">
    <property type="entry name" value="Ergot_Alk_Oxidoreductase"/>
</dbReference>
<evidence type="ECO:0000259" key="1">
    <source>
        <dbReference type="Pfam" id="PF05368"/>
    </source>
</evidence>
<evidence type="ECO:0000313" key="3">
    <source>
        <dbReference type="Proteomes" id="UP000646211"/>
    </source>
</evidence>
<dbReference type="Pfam" id="PF05368">
    <property type="entry name" value="NmrA"/>
    <property type="match status" value="1"/>
</dbReference>
<evidence type="ECO:0000313" key="2">
    <source>
        <dbReference type="EMBL" id="MBF2708994.1"/>
    </source>
</evidence>
<feature type="domain" description="NmrA-like" evidence="1">
    <location>
        <begin position="3"/>
        <end position="286"/>
    </location>
</feature>
<sequence length="295" mass="32047">MYVITGATGNTGKIIASTLLEAGKKVRIISRSAEKAKELTDKGAELFIGETSDAEFLKKAFDGATAVYAMIPVDWQTSNYTEGQVEHANAIAEALRANQVKYVVALSSQGAHLESGSGVVLGLHKMENIFNKIEGLNALHLRPSYFMENTLGMIGLVKQAGIMGSPIKADLSFPVIATKDIANYAAKRLLSLDFENHSIQNLLGAREVTYPEIAKVYGQAIGINDLQYVEFSPEDFKNAMMQQMGTSENVADTLNEFIGALNVGKVLALATRDAESTTPTTIEEFAQTFNYVYNM</sequence>
<dbReference type="PANTHER" id="PTHR43162:SF1">
    <property type="entry name" value="PRESTALK A DIFFERENTIATION PROTEIN A"/>
    <property type="match status" value="1"/>
</dbReference>
<gene>
    <name evidence="2" type="ORF">IR213_10365</name>
</gene>
<dbReference type="InterPro" id="IPR008030">
    <property type="entry name" value="NmrA-like"/>
</dbReference>
<proteinExistence type="predicted"/>
<dbReference type="EMBL" id="JADHEC010000021">
    <property type="protein sequence ID" value="MBF2708994.1"/>
    <property type="molecule type" value="Genomic_DNA"/>
</dbReference>
<comment type="caution">
    <text evidence="2">The sequence shown here is derived from an EMBL/GenBank/DDBJ whole genome shotgun (WGS) entry which is preliminary data.</text>
</comment>
<dbReference type="InterPro" id="IPR036291">
    <property type="entry name" value="NAD(P)-bd_dom_sf"/>
</dbReference>
<name>A0A930Y118_9FLAO</name>
<dbReference type="AlphaFoldDB" id="A0A930Y118"/>
<dbReference type="Gene3D" id="3.90.25.10">
    <property type="entry name" value="UDP-galactose 4-epimerase, domain 1"/>
    <property type="match status" value="1"/>
</dbReference>
<accession>A0A930Y118</accession>
<dbReference type="Gene3D" id="3.40.50.720">
    <property type="entry name" value="NAD(P)-binding Rossmann-like Domain"/>
    <property type="match status" value="1"/>
</dbReference>
<keyword evidence="3" id="KW-1185">Reference proteome</keyword>
<dbReference type="SUPFAM" id="SSF51735">
    <property type="entry name" value="NAD(P)-binding Rossmann-fold domains"/>
    <property type="match status" value="1"/>
</dbReference>
<dbReference type="PANTHER" id="PTHR43162">
    <property type="match status" value="1"/>
</dbReference>